<sequence>MFSGFSGKKKAIQNLESYQKKLDNEMEARLVSPNTSKTRKARKPGVSGTTMKNRSRVDDYTEEERRAKDRAERARAANEKVRRETTSKARKHAAEKAEELDRLLEREKLAQEDAAQQAEEARKRAAEELAMLLELDEELALEEARKHAAENADDLEILSGLEQELAREEDIRDKELRNAFAEDEQRAANQEAELQSAFAEEEQRNEDQDAELQSAFAADEQRDIYQGEELPKALNVPDSLLQTLKTLLSRPLSDLQTHKLVENIRLLDRKRLQMHALRQKLTTKKSRLELILLNLERNRGRTPPEIRLKRKVNAEKLKTQTATELGKLMLLINSYNNVHDKYTEEQKRRLSGGTRIRRRKNKKHKKTLRLKKRKNH</sequence>
<feature type="compositionally biased region" description="Basic and acidic residues" evidence="1">
    <location>
        <begin position="55"/>
        <end position="111"/>
    </location>
</feature>
<feature type="region of interest" description="Disordered" evidence="1">
    <location>
        <begin position="22"/>
        <end position="122"/>
    </location>
</feature>
<proteinExistence type="predicted"/>
<organism evidence="2">
    <name type="scientific">viral metagenome</name>
    <dbReference type="NCBI Taxonomy" id="1070528"/>
    <lineage>
        <taxon>unclassified sequences</taxon>
        <taxon>metagenomes</taxon>
        <taxon>organismal metagenomes</taxon>
    </lineage>
</organism>
<name>A0A6C0DWH8_9ZZZZ</name>
<protein>
    <submittedName>
        <fullName evidence="2">Uncharacterized protein</fullName>
    </submittedName>
</protein>
<dbReference type="AlphaFoldDB" id="A0A6C0DWH8"/>
<accession>A0A6C0DWH8</accession>
<evidence type="ECO:0000256" key="1">
    <source>
        <dbReference type="SAM" id="MobiDB-lite"/>
    </source>
</evidence>
<reference evidence="2" key="1">
    <citation type="journal article" date="2020" name="Nature">
        <title>Giant virus diversity and host interactions through global metagenomics.</title>
        <authorList>
            <person name="Schulz F."/>
            <person name="Roux S."/>
            <person name="Paez-Espino D."/>
            <person name="Jungbluth S."/>
            <person name="Walsh D.A."/>
            <person name="Denef V.J."/>
            <person name="McMahon K.D."/>
            <person name="Konstantinidis K.T."/>
            <person name="Eloe-Fadrosh E.A."/>
            <person name="Kyrpides N.C."/>
            <person name="Woyke T."/>
        </authorList>
    </citation>
    <scope>NUCLEOTIDE SEQUENCE</scope>
    <source>
        <strain evidence="2">GVMAG-M-3300023174-75</strain>
    </source>
</reference>
<evidence type="ECO:0000313" key="2">
    <source>
        <dbReference type="EMBL" id="QHT20802.1"/>
    </source>
</evidence>
<dbReference type="EMBL" id="MN739683">
    <property type="protein sequence ID" value="QHT20802.1"/>
    <property type="molecule type" value="Genomic_DNA"/>
</dbReference>
<feature type="region of interest" description="Disordered" evidence="1">
    <location>
        <begin position="183"/>
        <end position="212"/>
    </location>
</feature>